<name>A0A4U5Q779_POPAL</name>
<comment type="caution">
    <text evidence="1">The sequence shown here is derived from an EMBL/GenBank/DDBJ whole genome shotgun (WGS) entry which is preliminary data.</text>
</comment>
<accession>A0A4U5Q779</accession>
<evidence type="ECO:0000313" key="1">
    <source>
        <dbReference type="EMBL" id="TKS04085.1"/>
    </source>
</evidence>
<gene>
    <name evidence="1" type="ORF">D5086_0000146400</name>
</gene>
<organism evidence="1">
    <name type="scientific">Populus alba</name>
    <name type="common">White poplar</name>
    <dbReference type="NCBI Taxonomy" id="43335"/>
    <lineage>
        <taxon>Eukaryota</taxon>
        <taxon>Viridiplantae</taxon>
        <taxon>Streptophyta</taxon>
        <taxon>Embryophyta</taxon>
        <taxon>Tracheophyta</taxon>
        <taxon>Spermatophyta</taxon>
        <taxon>Magnoliopsida</taxon>
        <taxon>eudicotyledons</taxon>
        <taxon>Gunneridae</taxon>
        <taxon>Pentapetalae</taxon>
        <taxon>rosids</taxon>
        <taxon>fabids</taxon>
        <taxon>Malpighiales</taxon>
        <taxon>Salicaceae</taxon>
        <taxon>Saliceae</taxon>
        <taxon>Populus</taxon>
    </lineage>
</organism>
<proteinExistence type="predicted"/>
<dbReference type="EMBL" id="RCHU01000467">
    <property type="protein sequence ID" value="TKS04085.1"/>
    <property type="molecule type" value="Genomic_DNA"/>
</dbReference>
<dbReference type="AlphaFoldDB" id="A0A4U5Q779"/>
<protein>
    <submittedName>
        <fullName evidence="1">Uncharacterized protein</fullName>
    </submittedName>
</protein>
<reference evidence="1" key="1">
    <citation type="submission" date="2018-10" db="EMBL/GenBank/DDBJ databases">
        <title>Population genomic analysis revealed the cold adaptation of white poplar.</title>
        <authorList>
            <person name="Liu Y.-J."/>
        </authorList>
    </citation>
    <scope>NUCLEOTIDE SEQUENCE [LARGE SCALE GENOMIC DNA]</scope>
    <source>
        <strain evidence="1">PAL-ZL1</strain>
    </source>
</reference>
<sequence>MVLSLANNWMPRIISQFWSSSVYTSVSKDTPCIDHWKFLHTEEQVMSPPSATWTVKAFMLVSLQCNLAATWLLMKLWVLPESTKINKGCLSTLPVTFKDGGMGSRPWENGLEVLLEVPGKVLL</sequence>